<dbReference type="Gene3D" id="3.40.30.10">
    <property type="entry name" value="Glutaredoxin"/>
    <property type="match status" value="1"/>
</dbReference>
<dbReference type="InterPro" id="IPR012336">
    <property type="entry name" value="Thioredoxin-like_fold"/>
</dbReference>
<dbReference type="InterPro" id="IPR036249">
    <property type="entry name" value="Thioredoxin-like_sf"/>
</dbReference>
<sequence length="124" mass="13299">MALFGFLKKEEKKTCGCACGGNCAPSAQTEKTAQPCCCASSEDSMKIKVLGSGCKNCHTLFENTKQAVADKEIAAEVAYITDMKEIMLYGVMQMPALVVNETVVSMGKVLSAADIAQLLERYSK</sequence>
<reference evidence="2" key="2">
    <citation type="journal article" date="2021" name="Sci. Rep.">
        <title>The distribution of antibiotic resistance genes in chicken gut microbiota commensals.</title>
        <authorList>
            <person name="Juricova H."/>
            <person name="Matiasovicova J."/>
            <person name="Kubasova T."/>
            <person name="Cejkova D."/>
            <person name="Rychlik I."/>
        </authorList>
    </citation>
    <scope>NUCLEOTIDE SEQUENCE</scope>
    <source>
        <strain evidence="2">An559</strain>
    </source>
</reference>
<dbReference type="EMBL" id="JACJKY010000012">
    <property type="protein sequence ID" value="MBM6921164.1"/>
    <property type="molecule type" value="Genomic_DNA"/>
</dbReference>
<dbReference type="SUPFAM" id="SSF52833">
    <property type="entry name" value="Thioredoxin-like"/>
    <property type="match status" value="1"/>
</dbReference>
<protein>
    <submittedName>
        <fullName evidence="2">TM0996/MTH895 family glutaredoxin-like protein</fullName>
    </submittedName>
</protein>
<feature type="domain" description="Thioredoxin-like fold" evidence="1">
    <location>
        <begin position="45"/>
        <end position="120"/>
    </location>
</feature>
<gene>
    <name evidence="2" type="ORF">H6A12_08360</name>
</gene>
<dbReference type="NCBIfam" id="TIGR00412">
    <property type="entry name" value="redox_disulf_2"/>
    <property type="match status" value="1"/>
</dbReference>
<reference evidence="2" key="1">
    <citation type="submission" date="2020-08" db="EMBL/GenBank/DDBJ databases">
        <authorList>
            <person name="Cejkova D."/>
            <person name="Kubasova T."/>
            <person name="Jahodarova E."/>
            <person name="Rychlik I."/>
        </authorList>
    </citation>
    <scope>NUCLEOTIDE SEQUENCE</scope>
    <source>
        <strain evidence="2">An559</strain>
    </source>
</reference>
<name>A0A938X7X8_9FIRM</name>
<evidence type="ECO:0000259" key="1">
    <source>
        <dbReference type="Pfam" id="PF13192"/>
    </source>
</evidence>
<dbReference type="Proteomes" id="UP000774750">
    <property type="component" value="Unassembled WGS sequence"/>
</dbReference>
<evidence type="ECO:0000313" key="2">
    <source>
        <dbReference type="EMBL" id="MBM6921164.1"/>
    </source>
</evidence>
<dbReference type="Pfam" id="PF13192">
    <property type="entry name" value="Thioredoxin_3"/>
    <property type="match status" value="1"/>
</dbReference>
<evidence type="ECO:0000313" key="3">
    <source>
        <dbReference type="Proteomes" id="UP000774750"/>
    </source>
</evidence>
<dbReference type="AlphaFoldDB" id="A0A938X7X8"/>
<comment type="caution">
    <text evidence="2">The sequence shown here is derived from an EMBL/GenBank/DDBJ whole genome shotgun (WGS) entry which is preliminary data.</text>
</comment>
<dbReference type="RefSeq" id="WP_204446798.1">
    <property type="nucleotide sequence ID" value="NZ_JACJKY010000012.1"/>
</dbReference>
<dbReference type="InterPro" id="IPR005243">
    <property type="entry name" value="THIRX-like_proc"/>
</dbReference>
<organism evidence="2 3">
    <name type="scientific">Merdimmobilis hominis</name>
    <dbReference type="NCBI Taxonomy" id="2897707"/>
    <lineage>
        <taxon>Bacteria</taxon>
        <taxon>Bacillati</taxon>
        <taxon>Bacillota</taxon>
        <taxon>Clostridia</taxon>
        <taxon>Eubacteriales</taxon>
        <taxon>Oscillospiraceae</taxon>
        <taxon>Merdimmobilis</taxon>
    </lineage>
</organism>
<dbReference type="PANTHER" id="PTHR36450:SF1">
    <property type="entry name" value="THIOREDOXIN"/>
    <property type="match status" value="1"/>
</dbReference>
<dbReference type="PANTHER" id="PTHR36450">
    <property type="entry name" value="THIOREDOXIN"/>
    <property type="match status" value="1"/>
</dbReference>
<accession>A0A938X7X8</accession>
<proteinExistence type="predicted"/>
<keyword evidence="3" id="KW-1185">Reference proteome</keyword>